<evidence type="ECO:0000313" key="4">
    <source>
        <dbReference type="EMBL" id="KAJ8789782.1"/>
    </source>
</evidence>
<dbReference type="PROSITE" id="PS00134">
    <property type="entry name" value="TRYPSIN_HIS"/>
    <property type="match status" value="1"/>
</dbReference>
<evidence type="ECO:0000256" key="2">
    <source>
        <dbReference type="SAM" id="MobiDB-lite"/>
    </source>
</evidence>
<protein>
    <recommendedName>
        <fullName evidence="3">Peptidase S1 domain-containing protein</fullName>
    </recommendedName>
</protein>
<dbReference type="SUPFAM" id="SSF50494">
    <property type="entry name" value="Trypsin-like serine proteases"/>
    <property type="match status" value="1"/>
</dbReference>
<dbReference type="InterPro" id="IPR043504">
    <property type="entry name" value="Peptidase_S1_PA_chymotrypsin"/>
</dbReference>
<dbReference type="PANTHER" id="PTHR24271:SF45">
    <property type="entry name" value="KALLIKREIN-7"/>
    <property type="match status" value="1"/>
</dbReference>
<keyword evidence="5" id="KW-1185">Reference proteome</keyword>
<proteinExistence type="predicted"/>
<reference evidence="4 5" key="1">
    <citation type="submission" date="2022-11" db="EMBL/GenBank/DDBJ databases">
        <title>Whole genome sequence of Eschrichtius robustus ER-17-0199.</title>
        <authorList>
            <person name="Bruniche-Olsen A."/>
            <person name="Black A.N."/>
            <person name="Fields C.J."/>
            <person name="Walden K."/>
            <person name="Dewoody J.A."/>
        </authorList>
    </citation>
    <scope>NUCLEOTIDE SEQUENCE [LARGE SCALE GENOMIC DNA]</scope>
    <source>
        <strain evidence="4">ER-17-0199</strain>
        <tissue evidence="4">Blubber</tissue>
    </source>
</reference>
<dbReference type="PANTHER" id="PTHR24271">
    <property type="entry name" value="KALLIKREIN-RELATED"/>
    <property type="match status" value="1"/>
</dbReference>
<evidence type="ECO:0000256" key="1">
    <source>
        <dbReference type="ARBA" id="ARBA00023157"/>
    </source>
</evidence>
<dbReference type="EMBL" id="JAIQCJ010001396">
    <property type="protein sequence ID" value="KAJ8789782.1"/>
    <property type="molecule type" value="Genomic_DNA"/>
</dbReference>
<name>A0AB34HAF4_ESCRO</name>
<keyword evidence="1" id="KW-1015">Disulfide bond</keyword>
<dbReference type="GO" id="GO:0006508">
    <property type="term" value="P:proteolysis"/>
    <property type="evidence" value="ECO:0007669"/>
    <property type="project" value="InterPro"/>
</dbReference>
<gene>
    <name evidence="4" type="ORF">J1605_021740</name>
</gene>
<dbReference type="InterPro" id="IPR009003">
    <property type="entry name" value="Peptidase_S1_PA"/>
</dbReference>
<dbReference type="PROSITE" id="PS50240">
    <property type="entry name" value="TRYPSIN_DOM"/>
    <property type="match status" value="1"/>
</dbReference>
<dbReference type="GO" id="GO:0004252">
    <property type="term" value="F:serine-type endopeptidase activity"/>
    <property type="evidence" value="ECO:0007669"/>
    <property type="project" value="InterPro"/>
</dbReference>
<feature type="region of interest" description="Disordered" evidence="2">
    <location>
        <begin position="1"/>
        <end position="54"/>
    </location>
</feature>
<sequence>MAPKEDPSQSAFPELGRSLNPAPAPRARARRAPVSVSVASTGDAGPRTRRGGRVEKAECCQGNDSERIIDGVPCLRGSQPWQVALLNSNQLHCGGTLVNEWWVLTAAHCMMSSYNVPMGSEYLGRGQKIGATMSFRHPDYSTQSQVNDLMLDPRVHSPRPLTDKPPDPHLAATFPEKLMSTNVDIISSGDCRKVYRDLLGNSMLCAGIANSSTNACN</sequence>
<dbReference type="InterPro" id="IPR018114">
    <property type="entry name" value="TRYPSIN_HIS"/>
</dbReference>
<evidence type="ECO:0000313" key="5">
    <source>
        <dbReference type="Proteomes" id="UP001159641"/>
    </source>
</evidence>
<feature type="domain" description="Peptidase S1" evidence="3">
    <location>
        <begin position="68"/>
        <end position="217"/>
    </location>
</feature>
<dbReference type="GO" id="GO:0030141">
    <property type="term" value="C:secretory granule"/>
    <property type="evidence" value="ECO:0007669"/>
    <property type="project" value="TreeGrafter"/>
</dbReference>
<organism evidence="4 5">
    <name type="scientific">Eschrichtius robustus</name>
    <name type="common">California gray whale</name>
    <name type="synonym">Eschrichtius gibbosus</name>
    <dbReference type="NCBI Taxonomy" id="9764"/>
    <lineage>
        <taxon>Eukaryota</taxon>
        <taxon>Metazoa</taxon>
        <taxon>Chordata</taxon>
        <taxon>Craniata</taxon>
        <taxon>Vertebrata</taxon>
        <taxon>Euteleostomi</taxon>
        <taxon>Mammalia</taxon>
        <taxon>Eutheria</taxon>
        <taxon>Laurasiatheria</taxon>
        <taxon>Artiodactyla</taxon>
        <taxon>Whippomorpha</taxon>
        <taxon>Cetacea</taxon>
        <taxon>Mysticeti</taxon>
        <taxon>Eschrichtiidae</taxon>
        <taxon>Eschrichtius</taxon>
    </lineage>
</organism>
<dbReference type="Pfam" id="PF00089">
    <property type="entry name" value="Trypsin"/>
    <property type="match status" value="1"/>
</dbReference>
<dbReference type="SMART" id="SM00020">
    <property type="entry name" value="Tryp_SPc"/>
    <property type="match status" value="1"/>
</dbReference>
<evidence type="ECO:0000259" key="3">
    <source>
        <dbReference type="PROSITE" id="PS50240"/>
    </source>
</evidence>
<dbReference type="InterPro" id="IPR001254">
    <property type="entry name" value="Trypsin_dom"/>
</dbReference>
<dbReference type="Proteomes" id="UP001159641">
    <property type="component" value="Unassembled WGS sequence"/>
</dbReference>
<comment type="caution">
    <text evidence="4">The sequence shown here is derived from an EMBL/GenBank/DDBJ whole genome shotgun (WGS) entry which is preliminary data.</text>
</comment>
<dbReference type="GO" id="GO:0002803">
    <property type="term" value="P:positive regulation of antibacterial peptide production"/>
    <property type="evidence" value="ECO:0007669"/>
    <property type="project" value="TreeGrafter"/>
</dbReference>
<dbReference type="AlphaFoldDB" id="A0AB34HAF4"/>
<accession>A0AB34HAF4</accession>
<dbReference type="Gene3D" id="2.40.10.10">
    <property type="entry name" value="Trypsin-like serine proteases"/>
    <property type="match status" value="2"/>
</dbReference>